<evidence type="ECO:0000313" key="1">
    <source>
        <dbReference type="EMBL" id="KAG1312869.1"/>
    </source>
</evidence>
<name>A0A9P7BVX3_RHIOR</name>
<gene>
    <name evidence="1" type="ORF">G6F64_002680</name>
</gene>
<dbReference type="AlphaFoldDB" id="A0A9P7BVX3"/>
<organism evidence="1 2">
    <name type="scientific">Rhizopus oryzae</name>
    <name type="common">Mucormycosis agent</name>
    <name type="synonym">Rhizopus arrhizus var. delemar</name>
    <dbReference type="NCBI Taxonomy" id="64495"/>
    <lineage>
        <taxon>Eukaryota</taxon>
        <taxon>Fungi</taxon>
        <taxon>Fungi incertae sedis</taxon>
        <taxon>Mucoromycota</taxon>
        <taxon>Mucoromycotina</taxon>
        <taxon>Mucoromycetes</taxon>
        <taxon>Mucorales</taxon>
        <taxon>Mucorineae</taxon>
        <taxon>Rhizopodaceae</taxon>
        <taxon>Rhizopus</taxon>
    </lineage>
</organism>
<comment type="caution">
    <text evidence="1">The sequence shown here is derived from an EMBL/GenBank/DDBJ whole genome shotgun (WGS) entry which is preliminary data.</text>
</comment>
<dbReference type="Proteomes" id="UP000716291">
    <property type="component" value="Unassembled WGS sequence"/>
</dbReference>
<sequence length="103" mass="12114">MSSSQCLLKYSTEDTKHNYINDYDQTTIKAIDQADYQDYQQQEDKEDEYIMNEGLLKLIVDVQSYLSEISAADSHLLLLQHKIYNYLMQRALDVRMDGTFSFI</sequence>
<accession>A0A9P7BVX3</accession>
<protein>
    <submittedName>
        <fullName evidence="1">Uncharacterized protein</fullName>
    </submittedName>
</protein>
<reference evidence="1" key="1">
    <citation type="journal article" date="2020" name="Microb. Genom.">
        <title>Genetic diversity of clinical and environmental Mucorales isolates obtained from an investigation of mucormycosis cases among solid organ transplant recipients.</title>
        <authorList>
            <person name="Nguyen M.H."/>
            <person name="Kaul D."/>
            <person name="Muto C."/>
            <person name="Cheng S.J."/>
            <person name="Richter R.A."/>
            <person name="Bruno V.M."/>
            <person name="Liu G."/>
            <person name="Beyhan S."/>
            <person name="Sundermann A.J."/>
            <person name="Mounaud S."/>
            <person name="Pasculle A.W."/>
            <person name="Nierman W.C."/>
            <person name="Driscoll E."/>
            <person name="Cumbie R."/>
            <person name="Clancy C.J."/>
            <person name="Dupont C.L."/>
        </authorList>
    </citation>
    <scope>NUCLEOTIDE SEQUENCE</scope>
    <source>
        <strain evidence="1">GL11</strain>
    </source>
</reference>
<evidence type="ECO:0000313" key="2">
    <source>
        <dbReference type="Proteomes" id="UP000716291"/>
    </source>
</evidence>
<dbReference type="EMBL" id="JAANQT010000240">
    <property type="protein sequence ID" value="KAG1312869.1"/>
    <property type="molecule type" value="Genomic_DNA"/>
</dbReference>
<proteinExistence type="predicted"/>
<dbReference type="OrthoDB" id="2235387at2759"/>
<keyword evidence="2" id="KW-1185">Reference proteome</keyword>